<dbReference type="Gene3D" id="1.10.1660.10">
    <property type="match status" value="1"/>
</dbReference>
<dbReference type="InterPro" id="IPR047057">
    <property type="entry name" value="MerR_fam"/>
</dbReference>
<reference evidence="3" key="1">
    <citation type="submission" date="2016-10" db="EMBL/GenBank/DDBJ databases">
        <title>Sequence of Gallionella enrichment culture.</title>
        <authorList>
            <person name="Poehlein A."/>
            <person name="Muehling M."/>
            <person name="Daniel R."/>
        </authorList>
    </citation>
    <scope>NUCLEOTIDE SEQUENCE</scope>
</reference>
<dbReference type="GO" id="GO:0046872">
    <property type="term" value="F:metal ion binding"/>
    <property type="evidence" value="ECO:0007669"/>
    <property type="project" value="InterPro"/>
</dbReference>
<dbReference type="SUPFAM" id="SSF46955">
    <property type="entry name" value="Putative DNA-binding domain"/>
    <property type="match status" value="1"/>
</dbReference>
<organism evidence="3">
    <name type="scientific">mine drainage metagenome</name>
    <dbReference type="NCBI Taxonomy" id="410659"/>
    <lineage>
        <taxon>unclassified sequences</taxon>
        <taxon>metagenomes</taxon>
        <taxon>ecological metagenomes</taxon>
    </lineage>
</organism>
<dbReference type="SMART" id="SM00422">
    <property type="entry name" value="HTH_MERR"/>
    <property type="match status" value="1"/>
</dbReference>
<dbReference type="GO" id="GO:0045893">
    <property type="term" value="P:positive regulation of DNA-templated transcription"/>
    <property type="evidence" value="ECO:0007669"/>
    <property type="project" value="InterPro"/>
</dbReference>
<dbReference type="PANTHER" id="PTHR30204">
    <property type="entry name" value="REDOX-CYCLING DRUG-SENSING TRANSCRIPTIONAL ACTIVATOR SOXR"/>
    <property type="match status" value="1"/>
</dbReference>
<accession>A0A1J5P568</accession>
<evidence type="ECO:0000259" key="2">
    <source>
        <dbReference type="PROSITE" id="PS50937"/>
    </source>
</evidence>
<dbReference type="GO" id="GO:0003700">
    <property type="term" value="F:DNA-binding transcription factor activity"/>
    <property type="evidence" value="ECO:0007669"/>
    <property type="project" value="InterPro"/>
</dbReference>
<dbReference type="EMBL" id="MLJW01006679">
    <property type="protein sequence ID" value="OIQ66334.1"/>
    <property type="molecule type" value="Genomic_DNA"/>
</dbReference>
<dbReference type="AlphaFoldDB" id="A0A1J5P568"/>
<feature type="domain" description="HTH merR-type" evidence="2">
    <location>
        <begin position="1"/>
        <end position="69"/>
    </location>
</feature>
<proteinExistence type="predicted"/>
<dbReference type="GO" id="GO:0003677">
    <property type="term" value="F:DNA binding"/>
    <property type="evidence" value="ECO:0007669"/>
    <property type="project" value="UniProtKB-KW"/>
</dbReference>
<dbReference type="PRINTS" id="PR00040">
    <property type="entry name" value="HTHMERR"/>
</dbReference>
<dbReference type="InterPro" id="IPR011791">
    <property type="entry name" value="CadR-PbrR"/>
</dbReference>
<protein>
    <submittedName>
        <fullName evidence="3">Mercuric resistance operon regulatory protein</fullName>
    </submittedName>
</protein>
<dbReference type="InterPro" id="IPR000551">
    <property type="entry name" value="MerR-type_HTH_dom"/>
</dbReference>
<dbReference type="InterPro" id="IPR009061">
    <property type="entry name" value="DNA-bd_dom_put_sf"/>
</dbReference>
<evidence type="ECO:0000256" key="1">
    <source>
        <dbReference type="ARBA" id="ARBA00023125"/>
    </source>
</evidence>
<comment type="caution">
    <text evidence="3">The sequence shown here is derived from an EMBL/GenBank/DDBJ whole genome shotgun (WGS) entry which is preliminary data.</text>
</comment>
<name>A0A1J5P568_9ZZZZ</name>
<dbReference type="PROSITE" id="PS50937">
    <property type="entry name" value="HTH_MERR_2"/>
    <property type="match status" value="1"/>
</dbReference>
<evidence type="ECO:0000313" key="3">
    <source>
        <dbReference type="EMBL" id="OIQ66334.1"/>
    </source>
</evidence>
<gene>
    <name evidence="3" type="primary">merR1_5</name>
    <name evidence="3" type="ORF">GALL_520980</name>
</gene>
<keyword evidence="1" id="KW-0238">DNA-binding</keyword>
<dbReference type="CDD" id="cd04784">
    <property type="entry name" value="HTH_CadR-PbrR"/>
    <property type="match status" value="1"/>
</dbReference>
<sequence>MRIGELAQRGHCDVETVRFYEREGLLDAPAREGNGYRNYTSVHLMQLNFIRHCRSLGMGLPDVRVLRSFQEHPESACDDINQLIDQQIARIHHQVESLRLLEQQLHTLRETCQANRTASDCGIMQNLQQAAAGGLCHCHAEPVNRSGADPRGGGSA</sequence>
<dbReference type="Pfam" id="PF13411">
    <property type="entry name" value="MerR_1"/>
    <property type="match status" value="1"/>
</dbReference>
<dbReference type="PANTHER" id="PTHR30204:SF92">
    <property type="entry name" value="HTH-TYPE TRANSCRIPTIONAL REGULATOR ZNTR"/>
    <property type="match status" value="1"/>
</dbReference>